<comment type="subcellular location">
    <subcellularLocation>
        <location evidence="1">Cell membrane</location>
        <topology evidence="1">Multi-pass membrane protein</topology>
    </subcellularLocation>
</comment>
<dbReference type="GO" id="GO:0009252">
    <property type="term" value="P:peptidoglycan biosynthetic process"/>
    <property type="evidence" value="ECO:0007669"/>
    <property type="project" value="UniProtKB-KW"/>
</dbReference>
<evidence type="ECO:0000313" key="10">
    <source>
        <dbReference type="Proteomes" id="UP000230214"/>
    </source>
</evidence>
<dbReference type="GO" id="GO:0008360">
    <property type="term" value="P:regulation of cell shape"/>
    <property type="evidence" value="ECO:0007669"/>
    <property type="project" value="UniProtKB-KW"/>
</dbReference>
<feature type="transmembrane region" description="Helical" evidence="8">
    <location>
        <begin position="199"/>
        <end position="223"/>
    </location>
</feature>
<feature type="transmembrane region" description="Helical" evidence="8">
    <location>
        <begin position="97"/>
        <end position="124"/>
    </location>
</feature>
<evidence type="ECO:0000256" key="2">
    <source>
        <dbReference type="ARBA" id="ARBA00022475"/>
    </source>
</evidence>
<dbReference type="InterPro" id="IPR051050">
    <property type="entry name" value="Lipid_II_flippase_MurJ/MviN"/>
</dbReference>
<dbReference type="GO" id="GO:0015648">
    <property type="term" value="F:lipid-linked peptidoglycan transporter activity"/>
    <property type="evidence" value="ECO:0007669"/>
    <property type="project" value="TreeGrafter"/>
</dbReference>
<feature type="transmembrane region" description="Helical" evidence="8">
    <location>
        <begin position="399"/>
        <end position="418"/>
    </location>
</feature>
<feature type="transmembrane region" description="Helical" evidence="8">
    <location>
        <begin position="329"/>
        <end position="350"/>
    </location>
</feature>
<reference evidence="9 10" key="1">
    <citation type="submission" date="2017-09" db="EMBL/GenBank/DDBJ databases">
        <title>Depth-based differentiation of microbial function through sediment-hosted aquifers and enrichment of novel symbionts in the deep terrestrial subsurface.</title>
        <authorList>
            <person name="Probst A.J."/>
            <person name="Ladd B."/>
            <person name="Jarett J.K."/>
            <person name="Geller-Mcgrath D.E."/>
            <person name="Sieber C.M."/>
            <person name="Emerson J.B."/>
            <person name="Anantharaman K."/>
            <person name="Thomas B.C."/>
            <person name="Malmstrom R."/>
            <person name="Stieglmeier M."/>
            <person name="Klingl A."/>
            <person name="Woyke T."/>
            <person name="Ryan C.M."/>
            <person name="Banfield J.F."/>
        </authorList>
    </citation>
    <scope>NUCLEOTIDE SEQUENCE [LARGE SCALE GENOMIC DNA]</scope>
    <source>
        <strain evidence="9">CG10_big_fil_rev_8_21_14_0_10_32_10</strain>
    </source>
</reference>
<dbReference type="AlphaFoldDB" id="A0A2H0RA11"/>
<keyword evidence="7 8" id="KW-0472">Membrane</keyword>
<evidence type="ECO:0000256" key="4">
    <source>
        <dbReference type="ARBA" id="ARBA00022960"/>
    </source>
</evidence>
<feature type="transmembrane region" description="Helical" evidence="8">
    <location>
        <begin position="171"/>
        <end position="193"/>
    </location>
</feature>
<dbReference type="PANTHER" id="PTHR47019">
    <property type="entry name" value="LIPID II FLIPPASE MURJ"/>
    <property type="match status" value="1"/>
</dbReference>
<evidence type="ECO:0000313" key="9">
    <source>
        <dbReference type="EMBL" id="PIR43176.1"/>
    </source>
</evidence>
<keyword evidence="3 8" id="KW-0812">Transmembrane</keyword>
<gene>
    <name evidence="9" type="ORF">COV24_03985</name>
</gene>
<dbReference type="Proteomes" id="UP000230214">
    <property type="component" value="Unassembled WGS sequence"/>
</dbReference>
<keyword evidence="2" id="KW-1003">Cell membrane</keyword>
<feature type="transmembrane region" description="Helical" evidence="8">
    <location>
        <begin position="362"/>
        <end position="387"/>
    </location>
</feature>
<feature type="transmembrane region" description="Helical" evidence="8">
    <location>
        <begin position="20"/>
        <end position="39"/>
    </location>
</feature>
<comment type="caution">
    <text evidence="9">The sequence shown here is derived from an EMBL/GenBank/DDBJ whole genome shotgun (WGS) entry which is preliminary data.</text>
</comment>
<proteinExistence type="predicted"/>
<dbReference type="PANTHER" id="PTHR47019:SF1">
    <property type="entry name" value="LIPID II FLIPPASE MURJ"/>
    <property type="match status" value="1"/>
</dbReference>
<keyword evidence="5" id="KW-0573">Peptidoglycan synthesis</keyword>
<sequence length="535" mass="61196">MTLKYFNKLANILNSEDSLSSAAIIVSITYFISAFIGLFRNRILATYFGDSVELGVFYMADKLPSFLYSLLVVTAVSSAFIPVFSEYKKKSKKMANLFISNILNFSLILYIFFSIFIFIFSDFFSKLISWNSLDENSLSLMSQIMRYILFSQLVLLVSTYYSIYLQSYKRFILPALVPVFYNTGIILGTLFFYNKFGILAPSLGMVLGALFGVVIQLPLMFILGYRHYLYLSLDTGIKKVFKIVVPKILGVSVHRLYILLVNGLISLIYQSPSYIVIYEFANQLQTMPVNAFGSSLSQAMLPTLSDYAFEKKMVRIRSILKEYVLKISYFTLPLAIMFFVLRIPLVRLLFGGDRFSWLGTNLTAYTLAFFSISIWAQTLSVIFSRVFYSFKDSKTPTNIGIGTLFISFILSVVFSFYYKMGVWSFALAFSLGSLLNALLLYIYLVKIVGNFIKSSLFELIKMAYATLFSGLITYLLMIYLDKVVFDTTRTIPLFILTTIIIFIGSLTYVLFTELLGIKYLRDLFFKYTKHSNLVK</sequence>
<protein>
    <recommendedName>
        <fullName evidence="11">Lipid II flippase MurJ</fullName>
    </recommendedName>
</protein>
<dbReference type="PRINTS" id="PR01806">
    <property type="entry name" value="VIRFACTRMVIN"/>
</dbReference>
<dbReference type="GO" id="GO:0005886">
    <property type="term" value="C:plasma membrane"/>
    <property type="evidence" value="ECO:0007669"/>
    <property type="project" value="UniProtKB-SubCell"/>
</dbReference>
<evidence type="ECO:0000256" key="5">
    <source>
        <dbReference type="ARBA" id="ARBA00022984"/>
    </source>
</evidence>
<feature type="transmembrane region" description="Helical" evidence="8">
    <location>
        <begin position="66"/>
        <end position="85"/>
    </location>
</feature>
<evidence type="ECO:0000256" key="1">
    <source>
        <dbReference type="ARBA" id="ARBA00004651"/>
    </source>
</evidence>
<dbReference type="Pfam" id="PF03023">
    <property type="entry name" value="MurJ"/>
    <property type="match status" value="1"/>
</dbReference>
<feature type="transmembrane region" description="Helical" evidence="8">
    <location>
        <begin position="491"/>
        <end position="511"/>
    </location>
</feature>
<evidence type="ECO:0000256" key="7">
    <source>
        <dbReference type="ARBA" id="ARBA00023136"/>
    </source>
</evidence>
<keyword evidence="6 8" id="KW-1133">Transmembrane helix</keyword>
<accession>A0A2H0RA11</accession>
<evidence type="ECO:0000256" key="8">
    <source>
        <dbReference type="SAM" id="Phobius"/>
    </source>
</evidence>
<feature type="transmembrane region" description="Helical" evidence="8">
    <location>
        <begin position="456"/>
        <end position="479"/>
    </location>
</feature>
<evidence type="ECO:0000256" key="3">
    <source>
        <dbReference type="ARBA" id="ARBA00022692"/>
    </source>
</evidence>
<keyword evidence="4" id="KW-0133">Cell shape</keyword>
<dbReference type="GO" id="GO:0034204">
    <property type="term" value="P:lipid translocation"/>
    <property type="evidence" value="ECO:0007669"/>
    <property type="project" value="TreeGrafter"/>
</dbReference>
<feature type="transmembrane region" description="Helical" evidence="8">
    <location>
        <begin position="144"/>
        <end position="164"/>
    </location>
</feature>
<organism evidence="9 10">
    <name type="scientific">candidate division WWE3 bacterium CG10_big_fil_rev_8_21_14_0_10_32_10</name>
    <dbReference type="NCBI Taxonomy" id="1975090"/>
    <lineage>
        <taxon>Bacteria</taxon>
        <taxon>Katanobacteria</taxon>
    </lineage>
</organism>
<feature type="transmembrane region" description="Helical" evidence="8">
    <location>
        <begin position="424"/>
        <end position="444"/>
    </location>
</feature>
<dbReference type="InterPro" id="IPR004268">
    <property type="entry name" value="MurJ"/>
</dbReference>
<evidence type="ECO:0008006" key="11">
    <source>
        <dbReference type="Google" id="ProtNLM"/>
    </source>
</evidence>
<name>A0A2H0RA11_UNCKA</name>
<dbReference type="EMBL" id="PCXU01000035">
    <property type="protein sequence ID" value="PIR43176.1"/>
    <property type="molecule type" value="Genomic_DNA"/>
</dbReference>
<evidence type="ECO:0000256" key="6">
    <source>
        <dbReference type="ARBA" id="ARBA00022989"/>
    </source>
</evidence>